<dbReference type="InterPro" id="IPR000626">
    <property type="entry name" value="Ubiquitin-like_dom"/>
</dbReference>
<dbReference type="Proteomes" id="UP001652625">
    <property type="component" value="Chromosome 13"/>
</dbReference>
<dbReference type="SUPFAM" id="SSF54236">
    <property type="entry name" value="Ubiquitin-like"/>
    <property type="match status" value="1"/>
</dbReference>
<dbReference type="RefSeq" id="XP_065672404.1">
    <property type="nucleotide sequence ID" value="XM_065816332.1"/>
</dbReference>
<dbReference type="SMART" id="SM00727">
    <property type="entry name" value="STI1"/>
    <property type="match status" value="4"/>
</dbReference>
<dbReference type="Gene3D" id="1.10.8.10">
    <property type="entry name" value="DNA helicase RuvA subunit, C-terminal domain"/>
    <property type="match status" value="1"/>
</dbReference>
<dbReference type="Gene3D" id="1.10.260.100">
    <property type="match status" value="2"/>
</dbReference>
<dbReference type="SMART" id="SM00213">
    <property type="entry name" value="UBQ"/>
    <property type="match status" value="1"/>
</dbReference>
<name>A0ABM4DDC0_HYDVU</name>
<dbReference type="SUPFAM" id="SSF46934">
    <property type="entry name" value="UBA-like"/>
    <property type="match status" value="1"/>
</dbReference>
<evidence type="ECO:0000313" key="5">
    <source>
        <dbReference type="RefSeq" id="XP_065672404.1"/>
    </source>
</evidence>
<dbReference type="PANTHER" id="PTHR10677:SF3">
    <property type="entry name" value="FI07626P-RELATED"/>
    <property type="match status" value="1"/>
</dbReference>
<dbReference type="PROSITE" id="PS50053">
    <property type="entry name" value="UBIQUITIN_2"/>
    <property type="match status" value="1"/>
</dbReference>
<gene>
    <name evidence="5" type="primary">LOC100211830</name>
</gene>
<dbReference type="PROSITE" id="PS50030">
    <property type="entry name" value="UBA"/>
    <property type="match status" value="1"/>
</dbReference>
<sequence length="515" mass="56761">MAEKVEETFEQNKIKINVKTATSKETIEISAIATIKELREAVHVKFNSPIEKLCLIFAGRILKDQDTLKSEGIHDGTTIHLVIKKDIKTEDQPPNQSTPVVTAPSRPSPAPTPNPINSRLPIFEGLGGGNMQQQMAQQMMNNPEMLRQALDTPLFQSISSNPDLLRSIIMSNPEMQNLIEHNPEISHLLNNPDIMRQTVEMMRNPSMMQEMMRNQDRAMSNLESIPGGFNALRRLYTDVQEPMMNAADEQIRGQFGQNPSSTSTTHISNPQLGTENLDPLPDPWNPNSRSSNPPSSRNTATINPFNLFSANANSSLTPGSNGNMASLLSQVPNPELTSSMMESPVMQQMMNQMMSDPNIMSSVLQMNPMYANNPELASQISQQLPQIMEMMQNPQTRTAFTNPRVLQAIQQIQTGIATLQAEAPQLMPIFNLPSNLNGTPSMPANNASLNQLFGQLMTNMGTTPGESNLTPEQRYQTQLDQLASMGFLDRAANIRALTNTGGDVNAAIERLIGGS</sequence>
<dbReference type="SMART" id="SM00165">
    <property type="entry name" value="UBA"/>
    <property type="match status" value="1"/>
</dbReference>
<proteinExistence type="predicted"/>
<evidence type="ECO:0000259" key="3">
    <source>
        <dbReference type="PROSITE" id="PS50053"/>
    </source>
</evidence>
<dbReference type="InterPro" id="IPR029071">
    <property type="entry name" value="Ubiquitin-like_domsf"/>
</dbReference>
<feature type="domain" description="UBA" evidence="2">
    <location>
        <begin position="470"/>
        <end position="514"/>
    </location>
</feature>
<dbReference type="InterPro" id="IPR009060">
    <property type="entry name" value="UBA-like_sf"/>
</dbReference>
<feature type="compositionally biased region" description="Low complexity" evidence="1">
    <location>
        <begin position="285"/>
        <end position="298"/>
    </location>
</feature>
<dbReference type="InterPro" id="IPR015496">
    <property type="entry name" value="Ubiquilin"/>
</dbReference>
<dbReference type="CDD" id="cd14399">
    <property type="entry name" value="UBA_PLICs"/>
    <property type="match status" value="1"/>
</dbReference>
<dbReference type="GeneID" id="100211830"/>
<protein>
    <submittedName>
        <fullName evidence="5">Ubiquilin-1 isoform X4</fullName>
    </submittedName>
</protein>
<evidence type="ECO:0000259" key="2">
    <source>
        <dbReference type="PROSITE" id="PS50030"/>
    </source>
</evidence>
<evidence type="ECO:0000256" key="1">
    <source>
        <dbReference type="SAM" id="MobiDB-lite"/>
    </source>
</evidence>
<dbReference type="Gene3D" id="3.10.20.90">
    <property type="entry name" value="Phosphatidylinositol 3-kinase Catalytic Subunit, Chain A, domain 1"/>
    <property type="match status" value="1"/>
</dbReference>
<dbReference type="PANTHER" id="PTHR10677">
    <property type="entry name" value="UBIQUILIN"/>
    <property type="match status" value="1"/>
</dbReference>
<reference evidence="5" key="1">
    <citation type="submission" date="2025-08" db="UniProtKB">
        <authorList>
            <consortium name="RefSeq"/>
        </authorList>
    </citation>
    <scope>IDENTIFICATION</scope>
</reference>
<dbReference type="Pfam" id="PF00240">
    <property type="entry name" value="ubiquitin"/>
    <property type="match status" value="1"/>
</dbReference>
<evidence type="ECO:0000313" key="4">
    <source>
        <dbReference type="Proteomes" id="UP001652625"/>
    </source>
</evidence>
<organism evidence="4 5">
    <name type="scientific">Hydra vulgaris</name>
    <name type="common">Hydra</name>
    <name type="synonym">Hydra attenuata</name>
    <dbReference type="NCBI Taxonomy" id="6087"/>
    <lineage>
        <taxon>Eukaryota</taxon>
        <taxon>Metazoa</taxon>
        <taxon>Cnidaria</taxon>
        <taxon>Hydrozoa</taxon>
        <taxon>Hydroidolina</taxon>
        <taxon>Anthoathecata</taxon>
        <taxon>Aplanulata</taxon>
        <taxon>Hydridae</taxon>
        <taxon>Hydra</taxon>
    </lineage>
</organism>
<dbReference type="Pfam" id="PF23195">
    <property type="entry name" value="UBQLN1"/>
    <property type="match status" value="1"/>
</dbReference>
<dbReference type="Pfam" id="PF00627">
    <property type="entry name" value="UBA"/>
    <property type="match status" value="1"/>
</dbReference>
<feature type="region of interest" description="Disordered" evidence="1">
    <location>
        <begin position="253"/>
        <end position="302"/>
    </location>
</feature>
<dbReference type="InterPro" id="IPR006636">
    <property type="entry name" value="STI1_HS-bd"/>
</dbReference>
<feature type="compositionally biased region" description="Polar residues" evidence="1">
    <location>
        <begin position="255"/>
        <end position="274"/>
    </location>
</feature>
<accession>A0ABM4DDC0</accession>
<dbReference type="InterPro" id="IPR015940">
    <property type="entry name" value="UBA"/>
</dbReference>
<feature type="domain" description="Ubiquitin-like" evidence="3">
    <location>
        <begin position="14"/>
        <end position="85"/>
    </location>
</feature>
<keyword evidence="4" id="KW-1185">Reference proteome</keyword>
<feature type="region of interest" description="Disordered" evidence="1">
    <location>
        <begin position="86"/>
        <end position="115"/>
    </location>
</feature>